<comment type="catalytic activity">
    <reaction evidence="11">
        <text>Couples ATP hydrolysis with the unwinding of duplex DNA by translocating in the 3'-5' direction.</text>
        <dbReference type="EC" id="5.6.2.4"/>
    </reaction>
</comment>
<protein>
    <recommendedName>
        <fullName evidence="12">DNA 3'-5' helicase</fullName>
        <ecNumber evidence="12">5.6.2.4</ecNumber>
    </recommendedName>
</protein>
<dbReference type="GO" id="GO:0005524">
    <property type="term" value="F:ATP binding"/>
    <property type="evidence" value="ECO:0007669"/>
    <property type="project" value="UniProtKB-UniRule"/>
</dbReference>
<dbReference type="PROSITE" id="PS51198">
    <property type="entry name" value="UVRD_HELICASE_ATP_BIND"/>
    <property type="match status" value="1"/>
</dbReference>
<evidence type="ECO:0000256" key="14">
    <source>
        <dbReference type="PROSITE-ProRule" id="PRU00560"/>
    </source>
</evidence>
<evidence type="ECO:0000256" key="2">
    <source>
        <dbReference type="ARBA" id="ARBA00022741"/>
    </source>
</evidence>
<evidence type="ECO:0000259" key="16">
    <source>
        <dbReference type="PROSITE" id="PS51217"/>
    </source>
</evidence>
<organism evidence="17 18">
    <name type="scientific">Saccharicrinis carchari</name>
    <dbReference type="NCBI Taxonomy" id="1168039"/>
    <lineage>
        <taxon>Bacteria</taxon>
        <taxon>Pseudomonadati</taxon>
        <taxon>Bacteroidota</taxon>
        <taxon>Bacteroidia</taxon>
        <taxon>Marinilabiliales</taxon>
        <taxon>Marinilabiliaceae</taxon>
        <taxon>Saccharicrinis</taxon>
    </lineage>
</organism>
<feature type="domain" description="UvrD-like helicase ATP-binding" evidence="15">
    <location>
        <begin position="1"/>
        <end position="464"/>
    </location>
</feature>
<dbReference type="SUPFAM" id="SSF52540">
    <property type="entry name" value="P-loop containing nucleoside triphosphate hydrolases"/>
    <property type="match status" value="1"/>
</dbReference>
<evidence type="ECO:0000256" key="3">
    <source>
        <dbReference type="ARBA" id="ARBA00022763"/>
    </source>
</evidence>
<dbReference type="InterPro" id="IPR027417">
    <property type="entry name" value="P-loop_NTPase"/>
</dbReference>
<keyword evidence="18" id="KW-1185">Reference proteome</keyword>
<dbReference type="GO" id="GO:0016887">
    <property type="term" value="F:ATP hydrolysis activity"/>
    <property type="evidence" value="ECO:0007669"/>
    <property type="project" value="RHEA"/>
</dbReference>
<evidence type="ECO:0000256" key="6">
    <source>
        <dbReference type="ARBA" id="ARBA00022839"/>
    </source>
</evidence>
<keyword evidence="10" id="KW-0413">Isomerase</keyword>
<dbReference type="GO" id="GO:0004527">
    <property type="term" value="F:exonuclease activity"/>
    <property type="evidence" value="ECO:0007669"/>
    <property type="project" value="UniProtKB-KW"/>
</dbReference>
<keyword evidence="9" id="KW-0234">DNA repair</keyword>
<proteinExistence type="predicted"/>
<dbReference type="InterPro" id="IPR011604">
    <property type="entry name" value="PDDEXK-like_dom_sf"/>
</dbReference>
<dbReference type="AlphaFoldDB" id="A0A521ANZ8"/>
<dbReference type="PANTHER" id="PTHR11070:SF67">
    <property type="entry name" value="DNA 3'-5' HELICASE"/>
    <property type="match status" value="1"/>
</dbReference>
<feature type="binding site" evidence="14">
    <location>
        <begin position="9"/>
        <end position="16"/>
    </location>
    <ligand>
        <name>ATP</name>
        <dbReference type="ChEBI" id="CHEBI:30616"/>
    </ligand>
</feature>
<dbReference type="EMBL" id="FXTB01000001">
    <property type="protein sequence ID" value="SMO36528.1"/>
    <property type="molecule type" value="Genomic_DNA"/>
</dbReference>
<evidence type="ECO:0000256" key="4">
    <source>
        <dbReference type="ARBA" id="ARBA00022801"/>
    </source>
</evidence>
<dbReference type="GO" id="GO:0043138">
    <property type="term" value="F:3'-5' DNA helicase activity"/>
    <property type="evidence" value="ECO:0007669"/>
    <property type="project" value="UniProtKB-EC"/>
</dbReference>
<sequence length="1093" mass="125373">MSQLKIYRASAGSGKTFTLTKEYLFLLFANPNSYLNTLAVTFTNKATGEMKSRILEKLFEISTNKTDDYVADLMAAFKLNEGEVRKKAQVLLSYLLHDFSNFSVSTIDSFFQRIIRSFAREAGLESGFKIELNTSGILQKAVDHLLMKIDLPEHAHLKDWLVRFAQQKLSQGKSWNLSNDLNSLGTEIFNELFQLESRDIFNSIGNKTHLQDYLNQILVIVKDFEAKMQNIGQQGSSVISKSGLPYDAFTGKSRTPLKYFEKLKELRDFEPTATLLKIIDEPEKWGRKENSLAINQQIADIYPSLNNLIKKALDLLEREFEIYNTAKVIAQNYFALGIIADIAREVQAICRDENIFLIADSSHFLHKIIDQNDTPFIYEKMGTRFQNFMIDEFQDTSKLQWLNFKPLIENSLATDQTSLIVGDVKQSIYRWRNSDWNLLANAVEHDFAQYGSQTLSLDKNWRSLSNIVAFNNTLFVSGAHAIQNDFNALFADHIQDQAFIAEFGNKISQAYADVHQHTPSNLAANQGHIRARFYAPDKALTYDERMLSDMVQHIEKLVAQGYRYSDFCVLVRKKDEGETVANALLSGTYSESGNGIPVISNESLFLSGSSAVNFMMAQIKYLHNPNNLILKAEMVLNHQLLHAPEHTMPIEVGKLFDLDTEKGFAQQAYEWINQLLTQRQKPLLELVEMLAYNLPPDIKEKQGIYIQAFINCTNQFIKDYFPDLSAFIEWWDDKGKTEAVAVPDNQEAIKIMTIHKSKGLEFKVVLIPYCNWKLDTEINNNIIWCRPNKTPFNQIPLLPVTYTSRLQNTQFKEDYFKERLYQYVDSLNLLYVATTRSCEVLLTYGDGPSKTYKKQLKSVSDLMYLTIDKQVYNKQPGFIDLAKYWDKENGLLCYGEIPKPGRNNNKSEMVSEVLKPFTNKLLDDVQIAIKTDSDDYFTTDGKQSKINYGKVMHEAFEYIRTAKDIDSALTKMLFEGKLSENEKQILNTQIASLISKPETKAWFDPANRVKSENAILTKSGTYRPDRVVFLDKEVHVIDYKFGDKQEPKYEKQVAQYVRQVKDMGHSKVKGYIWYVTLNKIVPVSTGFVQGSLF</sequence>
<reference evidence="17 18" key="1">
    <citation type="submission" date="2017-05" db="EMBL/GenBank/DDBJ databases">
        <authorList>
            <person name="Varghese N."/>
            <person name="Submissions S."/>
        </authorList>
    </citation>
    <scope>NUCLEOTIDE SEQUENCE [LARGE SCALE GENOMIC DNA]</scope>
    <source>
        <strain evidence="17 18">DSM 27040</strain>
    </source>
</reference>
<dbReference type="GO" id="GO:0005829">
    <property type="term" value="C:cytosol"/>
    <property type="evidence" value="ECO:0007669"/>
    <property type="project" value="TreeGrafter"/>
</dbReference>
<evidence type="ECO:0000256" key="5">
    <source>
        <dbReference type="ARBA" id="ARBA00022806"/>
    </source>
</evidence>
<dbReference type="Gene3D" id="3.90.320.10">
    <property type="match status" value="1"/>
</dbReference>
<comment type="catalytic activity">
    <reaction evidence="13">
        <text>ATP + H2O = ADP + phosphate + H(+)</text>
        <dbReference type="Rhea" id="RHEA:13065"/>
        <dbReference type="ChEBI" id="CHEBI:15377"/>
        <dbReference type="ChEBI" id="CHEBI:15378"/>
        <dbReference type="ChEBI" id="CHEBI:30616"/>
        <dbReference type="ChEBI" id="CHEBI:43474"/>
        <dbReference type="ChEBI" id="CHEBI:456216"/>
        <dbReference type="EC" id="5.6.2.4"/>
    </reaction>
</comment>
<dbReference type="GO" id="GO:0000725">
    <property type="term" value="P:recombinational repair"/>
    <property type="evidence" value="ECO:0007669"/>
    <property type="project" value="TreeGrafter"/>
</dbReference>
<keyword evidence="5 14" id="KW-0347">Helicase</keyword>
<evidence type="ECO:0000256" key="10">
    <source>
        <dbReference type="ARBA" id="ARBA00023235"/>
    </source>
</evidence>
<name>A0A521ANZ8_SACCC</name>
<evidence type="ECO:0000256" key="11">
    <source>
        <dbReference type="ARBA" id="ARBA00034617"/>
    </source>
</evidence>
<dbReference type="Gene3D" id="3.40.50.300">
    <property type="entry name" value="P-loop containing nucleotide triphosphate hydrolases"/>
    <property type="match status" value="4"/>
</dbReference>
<dbReference type="GO" id="GO:0003677">
    <property type="term" value="F:DNA binding"/>
    <property type="evidence" value="ECO:0007669"/>
    <property type="project" value="UniProtKB-KW"/>
</dbReference>
<keyword evidence="4 14" id="KW-0378">Hydrolase</keyword>
<dbReference type="Proteomes" id="UP000319040">
    <property type="component" value="Unassembled WGS sequence"/>
</dbReference>
<dbReference type="PANTHER" id="PTHR11070">
    <property type="entry name" value="UVRD / RECB / PCRA DNA HELICASE FAMILY MEMBER"/>
    <property type="match status" value="1"/>
</dbReference>
<accession>A0A521ANZ8</accession>
<keyword evidence="1" id="KW-0540">Nuclease</keyword>
<evidence type="ECO:0000256" key="8">
    <source>
        <dbReference type="ARBA" id="ARBA00023125"/>
    </source>
</evidence>
<dbReference type="InterPro" id="IPR000212">
    <property type="entry name" value="DNA_helicase_UvrD/REP"/>
</dbReference>
<evidence type="ECO:0000256" key="13">
    <source>
        <dbReference type="ARBA" id="ARBA00048988"/>
    </source>
</evidence>
<dbReference type="InterPro" id="IPR014017">
    <property type="entry name" value="DNA_helicase_UvrD-like_C"/>
</dbReference>
<evidence type="ECO:0000313" key="17">
    <source>
        <dbReference type="EMBL" id="SMO36528.1"/>
    </source>
</evidence>
<evidence type="ECO:0000313" key="18">
    <source>
        <dbReference type="Proteomes" id="UP000319040"/>
    </source>
</evidence>
<evidence type="ECO:0000256" key="1">
    <source>
        <dbReference type="ARBA" id="ARBA00022722"/>
    </source>
</evidence>
<dbReference type="Pfam" id="PF13361">
    <property type="entry name" value="UvrD_C"/>
    <property type="match status" value="1"/>
</dbReference>
<dbReference type="InterPro" id="IPR014016">
    <property type="entry name" value="UvrD-like_ATP-bd"/>
</dbReference>
<evidence type="ECO:0000259" key="15">
    <source>
        <dbReference type="PROSITE" id="PS51198"/>
    </source>
</evidence>
<feature type="domain" description="UvrD-like helicase C-terminal" evidence="16">
    <location>
        <begin position="505"/>
        <end position="759"/>
    </location>
</feature>
<keyword evidence="6 17" id="KW-0269">Exonuclease</keyword>
<gene>
    <name evidence="17" type="ORF">SAMN06265379_101286</name>
</gene>
<dbReference type="OrthoDB" id="9810135at2"/>
<dbReference type="PROSITE" id="PS51217">
    <property type="entry name" value="UVRD_HELICASE_CTER"/>
    <property type="match status" value="1"/>
</dbReference>
<dbReference type="EC" id="5.6.2.4" evidence="12"/>
<evidence type="ECO:0000256" key="7">
    <source>
        <dbReference type="ARBA" id="ARBA00022840"/>
    </source>
</evidence>
<keyword evidence="7 14" id="KW-0067">ATP-binding</keyword>
<keyword evidence="3" id="KW-0227">DNA damage</keyword>
<keyword evidence="2 14" id="KW-0547">Nucleotide-binding</keyword>
<dbReference type="RefSeq" id="WP_142531681.1">
    <property type="nucleotide sequence ID" value="NZ_FXTB01000001.1"/>
</dbReference>
<keyword evidence="8" id="KW-0238">DNA-binding</keyword>
<evidence type="ECO:0000256" key="12">
    <source>
        <dbReference type="ARBA" id="ARBA00034808"/>
    </source>
</evidence>
<evidence type="ECO:0000256" key="9">
    <source>
        <dbReference type="ARBA" id="ARBA00023204"/>
    </source>
</evidence>
<dbReference type="Pfam" id="PF00580">
    <property type="entry name" value="UvrD-helicase"/>
    <property type="match status" value="1"/>
</dbReference>